<gene>
    <name evidence="2" type="ORF">ACKKH4_12815</name>
</gene>
<accession>A0ABW9HAS0</accession>
<evidence type="ECO:0000313" key="2">
    <source>
        <dbReference type="EMBL" id="MFM9518125.1"/>
    </source>
</evidence>
<organism evidence="2 3">
    <name type="scientific">Pseudomonas monachiensis</name>
    <dbReference type="NCBI Taxonomy" id="3060212"/>
    <lineage>
        <taxon>Bacteria</taxon>
        <taxon>Pseudomonadati</taxon>
        <taxon>Pseudomonadota</taxon>
        <taxon>Gammaproteobacteria</taxon>
        <taxon>Pseudomonadales</taxon>
        <taxon>Pseudomonadaceae</taxon>
        <taxon>Pseudomonas</taxon>
    </lineage>
</organism>
<sequence>MITLECVVEQVKTSFVGRDVYFSPNELPVNVIIPAEWKEFGAVFSEKPKFPTAWNSFAGKMPWVLSLLDTCLVGTFVLGGEKVELLYVFHDASGLYYYVGGLPLSSCPLKSDKINLIAGRLSDFYLHVHNGFTFFPAQSMGPQKIEDFSCVADLIDEEETSFAANWVTIFSNGGGDYLAVDINNHADDKGVIWWHEQPMEPELGIDVFEVMDTWISIFLEDTQSRSDVLIKESKFKA</sequence>
<dbReference type="SUPFAM" id="SSF160631">
    <property type="entry name" value="SMI1/KNR4-like"/>
    <property type="match status" value="1"/>
</dbReference>
<dbReference type="Pfam" id="PF09346">
    <property type="entry name" value="SMI1_KNR4"/>
    <property type="match status" value="1"/>
</dbReference>
<dbReference type="RefSeq" id="WP_056724005.1">
    <property type="nucleotide sequence ID" value="NZ_CP178857.1"/>
</dbReference>
<comment type="caution">
    <text evidence="2">The sequence shown here is derived from an EMBL/GenBank/DDBJ whole genome shotgun (WGS) entry which is preliminary data.</text>
</comment>
<keyword evidence="3" id="KW-1185">Reference proteome</keyword>
<feature type="domain" description="Knr4/Smi1-like" evidence="1">
    <location>
        <begin position="124"/>
        <end position="214"/>
    </location>
</feature>
<dbReference type="EMBL" id="JBJVNW010000006">
    <property type="protein sequence ID" value="MFM9518125.1"/>
    <property type="molecule type" value="Genomic_DNA"/>
</dbReference>
<dbReference type="InterPro" id="IPR037883">
    <property type="entry name" value="Knr4/Smi1-like_sf"/>
</dbReference>
<evidence type="ECO:0000313" key="3">
    <source>
        <dbReference type="Proteomes" id="UP001631987"/>
    </source>
</evidence>
<proteinExistence type="predicted"/>
<reference evidence="2 3" key="1">
    <citation type="submission" date="2024-12" db="EMBL/GenBank/DDBJ databases">
        <title>Pseudomonas species isolated from Lotus nodules promote plant growth.</title>
        <authorList>
            <person name="Yu Y.-H."/>
            <person name="Kurtenbach J."/>
            <person name="Crosbie D."/>
            <person name="Brachmann A."/>
            <person name="Marin M."/>
        </authorList>
    </citation>
    <scope>NUCLEOTIDE SEQUENCE [LARGE SCALE GENOMIC DNA]</scope>
    <source>
        <strain evidence="2 3">PLb12A</strain>
    </source>
</reference>
<protein>
    <submittedName>
        <fullName evidence="2">SMI1/KNR4 family protein</fullName>
    </submittedName>
</protein>
<dbReference type="Proteomes" id="UP001631987">
    <property type="component" value="Unassembled WGS sequence"/>
</dbReference>
<name>A0ABW9HAS0_9PSED</name>
<evidence type="ECO:0000259" key="1">
    <source>
        <dbReference type="Pfam" id="PF09346"/>
    </source>
</evidence>
<dbReference type="InterPro" id="IPR018958">
    <property type="entry name" value="Knr4/Smi1-like_dom"/>
</dbReference>